<protein>
    <submittedName>
        <fullName evidence="2">Unannotated protein</fullName>
    </submittedName>
</protein>
<name>A0A6J7QS28_9ZZZZ</name>
<reference evidence="2" key="1">
    <citation type="submission" date="2020-05" db="EMBL/GenBank/DDBJ databases">
        <authorList>
            <person name="Chiriac C."/>
            <person name="Salcher M."/>
            <person name="Ghai R."/>
            <person name="Kavagutti S V."/>
        </authorList>
    </citation>
    <scope>NUCLEOTIDE SEQUENCE</scope>
</reference>
<dbReference type="AlphaFoldDB" id="A0A6J7QS28"/>
<gene>
    <name evidence="1" type="ORF">UFOPK3752_02405</name>
    <name evidence="2" type="ORF">UFOPK4150_00170</name>
</gene>
<dbReference type="EMBL" id="CAFBND010000185">
    <property type="protein sequence ID" value="CAB4962814.1"/>
    <property type="molecule type" value="Genomic_DNA"/>
</dbReference>
<sequence>MSTILELTMHAKPGHFDQLNDAYTTMVETIEHDVADTRMILVVSDPTTGMLRGIGLYEHANVPEGFTNVPFFSNFMTAAEPHLTGPTERLEFDVHHIFFGDGAKVEGAQLTVAEITLHARFGEVDEVLAAYDDFLEYVKTNVSGTWVLLSSVDRGSGLVRGFGLYSDKATADSVMSLPASAAFAAAVEPLITSPLERVEHRVLHLFRGEGS</sequence>
<accession>A0A6J7QS28</accession>
<organism evidence="2">
    <name type="scientific">freshwater metagenome</name>
    <dbReference type="NCBI Taxonomy" id="449393"/>
    <lineage>
        <taxon>unclassified sequences</taxon>
        <taxon>metagenomes</taxon>
        <taxon>ecological metagenomes</taxon>
    </lineage>
</organism>
<dbReference type="EMBL" id="CAFBPU010000003">
    <property type="protein sequence ID" value="CAB5019745.1"/>
    <property type="molecule type" value="Genomic_DNA"/>
</dbReference>
<evidence type="ECO:0000313" key="1">
    <source>
        <dbReference type="EMBL" id="CAB4962814.1"/>
    </source>
</evidence>
<proteinExistence type="predicted"/>
<evidence type="ECO:0000313" key="2">
    <source>
        <dbReference type="EMBL" id="CAB5019745.1"/>
    </source>
</evidence>